<evidence type="ECO:0000256" key="6">
    <source>
        <dbReference type="SAM" id="Phobius"/>
    </source>
</evidence>
<name>A0A240EKV9_9VIBR</name>
<comment type="similarity">
    <text evidence="2">Belongs to the UPF0014 family.</text>
</comment>
<evidence type="ECO:0000256" key="5">
    <source>
        <dbReference type="ARBA" id="ARBA00023136"/>
    </source>
</evidence>
<evidence type="ECO:0000256" key="2">
    <source>
        <dbReference type="ARBA" id="ARBA00005268"/>
    </source>
</evidence>
<feature type="transmembrane region" description="Helical" evidence="6">
    <location>
        <begin position="65"/>
        <end position="83"/>
    </location>
</feature>
<evidence type="ECO:0000313" key="8">
    <source>
        <dbReference type="Proteomes" id="UP000219336"/>
    </source>
</evidence>
<dbReference type="PANTHER" id="PTHR30028">
    <property type="entry name" value="UPF0014 INNER MEMBRANE PROTEIN YBBM-RELATED"/>
    <property type="match status" value="1"/>
</dbReference>
<dbReference type="GO" id="GO:0005886">
    <property type="term" value="C:plasma membrane"/>
    <property type="evidence" value="ECO:0007669"/>
    <property type="project" value="TreeGrafter"/>
</dbReference>
<organism evidence="7 8">
    <name type="scientific">Vibrio thalassae</name>
    <dbReference type="NCBI Taxonomy" id="1243014"/>
    <lineage>
        <taxon>Bacteria</taxon>
        <taxon>Pseudomonadati</taxon>
        <taxon>Pseudomonadota</taxon>
        <taxon>Gammaproteobacteria</taxon>
        <taxon>Vibrionales</taxon>
        <taxon>Vibrionaceae</taxon>
        <taxon>Vibrio</taxon>
    </lineage>
</organism>
<keyword evidence="3 6" id="KW-0812">Transmembrane</keyword>
<keyword evidence="5 6" id="KW-0472">Membrane</keyword>
<accession>A0A240EKV9</accession>
<feature type="transmembrane region" description="Helical" evidence="6">
    <location>
        <begin position="41"/>
        <end position="59"/>
    </location>
</feature>
<evidence type="ECO:0000256" key="4">
    <source>
        <dbReference type="ARBA" id="ARBA00022989"/>
    </source>
</evidence>
<evidence type="ECO:0000256" key="1">
    <source>
        <dbReference type="ARBA" id="ARBA00004141"/>
    </source>
</evidence>
<reference evidence="8" key="1">
    <citation type="submission" date="2016-06" db="EMBL/GenBank/DDBJ databases">
        <authorList>
            <person name="Rodrigo-Torres L."/>
            <person name="Arahal R.D."/>
            <person name="Lucena T."/>
        </authorList>
    </citation>
    <scope>NUCLEOTIDE SEQUENCE [LARGE SCALE GENOMIC DNA]</scope>
    <source>
        <strain evidence="8">CECT8203</strain>
    </source>
</reference>
<comment type="subcellular location">
    <subcellularLocation>
        <location evidence="1">Membrane</location>
        <topology evidence="1">Multi-pass membrane protein</topology>
    </subcellularLocation>
</comment>
<dbReference type="AlphaFoldDB" id="A0A240EKV9"/>
<dbReference type="PANTHER" id="PTHR30028:SF0">
    <property type="entry name" value="PROTEIN ALUMINUM SENSITIVE 3"/>
    <property type="match status" value="1"/>
</dbReference>
<gene>
    <name evidence="7" type="ORF">VTH8203_02921</name>
</gene>
<dbReference type="Pfam" id="PF03649">
    <property type="entry name" value="UPF0014"/>
    <property type="match status" value="1"/>
</dbReference>
<dbReference type="Proteomes" id="UP000219336">
    <property type="component" value="Unassembled WGS sequence"/>
</dbReference>
<dbReference type="InterPro" id="IPR005226">
    <property type="entry name" value="UPF0014_fam"/>
</dbReference>
<keyword evidence="8" id="KW-1185">Reference proteome</keyword>
<sequence>MQQVVDINWWQILVFSLTLLVPFVINSYYKLNIGRDALIGLVRMTLQLALVGVYLEYLFYLNSLAINVIWLFVMIVVGSNAIVSKAKLPRYPLITFISMALVLGLFPIIALLSLAIIQPEPAYSAQYVTA</sequence>
<protein>
    <recommendedName>
        <fullName evidence="9">ABC transporter permease</fullName>
    </recommendedName>
</protein>
<dbReference type="EMBL" id="OANU01000053">
    <property type="protein sequence ID" value="SNX49274.1"/>
    <property type="molecule type" value="Genomic_DNA"/>
</dbReference>
<keyword evidence="4 6" id="KW-1133">Transmembrane helix</keyword>
<evidence type="ECO:0000256" key="3">
    <source>
        <dbReference type="ARBA" id="ARBA00022692"/>
    </source>
</evidence>
<proteinExistence type="inferred from homology"/>
<evidence type="ECO:0008006" key="9">
    <source>
        <dbReference type="Google" id="ProtNLM"/>
    </source>
</evidence>
<feature type="transmembrane region" description="Helical" evidence="6">
    <location>
        <begin position="12"/>
        <end position="29"/>
    </location>
</feature>
<feature type="transmembrane region" description="Helical" evidence="6">
    <location>
        <begin position="95"/>
        <end position="117"/>
    </location>
</feature>
<evidence type="ECO:0000313" key="7">
    <source>
        <dbReference type="EMBL" id="SNX49274.1"/>
    </source>
</evidence>